<organism evidence="2">
    <name type="scientific">Bifidobacterium longum subsp. infantis CCUG 52486</name>
    <dbReference type="NCBI Taxonomy" id="537937"/>
    <lineage>
        <taxon>Bacteria</taxon>
        <taxon>Bacillati</taxon>
        <taxon>Actinomycetota</taxon>
        <taxon>Actinomycetes</taxon>
        <taxon>Bifidobacteriales</taxon>
        <taxon>Bifidobacteriaceae</taxon>
        <taxon>Bifidobacterium</taxon>
    </lineage>
</organism>
<dbReference type="HOGENOM" id="CLU_1902605_0_0_11"/>
<keyword evidence="1" id="KW-0472">Membrane</keyword>
<evidence type="ECO:0000313" key="2">
    <source>
        <dbReference type="EMBL" id="EEQ56045.1"/>
    </source>
</evidence>
<dbReference type="EMBL" id="DS990244">
    <property type="protein sequence ID" value="EEQ56045.1"/>
    <property type="molecule type" value="Genomic_DNA"/>
</dbReference>
<protein>
    <submittedName>
        <fullName evidence="2">Uncharacterized protein</fullName>
    </submittedName>
</protein>
<accession>C5EDF1</accession>
<feature type="transmembrane region" description="Helical" evidence="1">
    <location>
        <begin position="48"/>
        <end position="66"/>
    </location>
</feature>
<gene>
    <name evidence="2" type="ORF">BLIG_02174</name>
</gene>
<reference evidence="2" key="1">
    <citation type="submission" date="2008-08" db="EMBL/GenBank/DDBJ databases">
        <title>Annotation of Bifidobacterium longum subsp. infantis CCUG 52486.</title>
        <authorList>
            <consortium name="The Broad Institute Genome Sequencing Platform"/>
            <person name="Gougoulias C."/>
            <person name="Tuohy K.M."/>
            <person name="Gibson G.R."/>
            <person name="Ward D."/>
            <person name="Mehta T."/>
            <person name="Young S."/>
            <person name="Jaffe D."/>
            <person name="Gnerre S."/>
            <person name="Berlin A."/>
            <person name="Heiman D."/>
            <person name="Hepburn T."/>
            <person name="Shea T."/>
            <person name="Sykes S."/>
            <person name="Alvarado L."/>
            <person name="Kodira C."/>
            <person name="Borodovsky M."/>
            <person name="Lander E."/>
            <person name="Galagan J."/>
            <person name="Nusbaum C."/>
            <person name="Birren B."/>
        </authorList>
    </citation>
    <scope>NUCLEOTIDE SEQUENCE [LARGE SCALE GENOMIC DNA]</scope>
    <source>
        <strain evidence="2">CCUG 52486</strain>
    </source>
</reference>
<sequence>MYTQTKRPAGAGLFYKFNYWSRISAQHHRCNGKSFQCPSNVTVLVTIHYLWALLCSVVLVPHNLFITPVSRNLQRVVVRFLSQLFNRTFWLSENELNRSHRTRPMFDFVRFTAAHGVSRATLAHSKPTNTELT</sequence>
<proteinExistence type="predicted"/>
<evidence type="ECO:0000256" key="1">
    <source>
        <dbReference type="SAM" id="Phobius"/>
    </source>
</evidence>
<keyword evidence="1" id="KW-1133">Transmembrane helix</keyword>
<keyword evidence="1" id="KW-0812">Transmembrane</keyword>
<dbReference type="AlphaFoldDB" id="C5EDF1"/>
<dbReference type="Proteomes" id="UP000005084">
    <property type="component" value="Unassembled WGS sequence"/>
</dbReference>
<name>C5EDF1_BIFLI</name>